<name>A0ABU5DR26_9BURK</name>
<protein>
    <submittedName>
        <fullName evidence="2">DUF4336 domain-containing protein</fullName>
    </submittedName>
</protein>
<proteinExistence type="predicted"/>
<dbReference type="PANTHER" id="PTHR33835:SF1">
    <property type="entry name" value="METALLO-BETA-LACTAMASE DOMAIN-CONTAINING PROTEIN"/>
    <property type="match status" value="1"/>
</dbReference>
<comment type="caution">
    <text evidence="2">The sequence shown here is derived from an EMBL/GenBank/DDBJ whole genome shotgun (WGS) entry which is preliminary data.</text>
</comment>
<accession>A0ABU5DR26</accession>
<dbReference type="InterPro" id="IPR025638">
    <property type="entry name" value="DUF4336"/>
</dbReference>
<evidence type="ECO:0000256" key="1">
    <source>
        <dbReference type="SAM" id="MobiDB-lite"/>
    </source>
</evidence>
<feature type="compositionally biased region" description="Polar residues" evidence="1">
    <location>
        <begin position="12"/>
        <end position="21"/>
    </location>
</feature>
<dbReference type="PANTHER" id="PTHR33835">
    <property type="entry name" value="YALI0C07656P"/>
    <property type="match status" value="1"/>
</dbReference>
<evidence type="ECO:0000313" key="3">
    <source>
        <dbReference type="Proteomes" id="UP001285263"/>
    </source>
</evidence>
<dbReference type="Proteomes" id="UP001285263">
    <property type="component" value="Unassembled WGS sequence"/>
</dbReference>
<organism evidence="2 3">
    <name type="scientific">Roseateles agri</name>
    <dbReference type="NCBI Taxonomy" id="3098619"/>
    <lineage>
        <taxon>Bacteria</taxon>
        <taxon>Pseudomonadati</taxon>
        <taxon>Pseudomonadota</taxon>
        <taxon>Betaproteobacteria</taxon>
        <taxon>Burkholderiales</taxon>
        <taxon>Sphaerotilaceae</taxon>
        <taxon>Roseateles</taxon>
    </lineage>
</organism>
<evidence type="ECO:0000313" key="2">
    <source>
        <dbReference type="EMBL" id="MDY0748095.1"/>
    </source>
</evidence>
<sequence length="206" mass="22373">MLEHKGCVPPRTGSSEESGQSVPLVPPHLVCNASILPFGRRGQSCLQRRVAASNCGRPSVAIVQDRCARSHDHRLTLNSKRSFTHCLIALSPGILHATHNFRVGPLSVSTRMTVVRLDGDSLWLHSPIPLDNGLRAELDILGVVRAIVTPNKMHHLFLTPCAAAFPAAVVYGAPGLAEKRPDVPRLQKFPRTARLFRAFCGKSGQS</sequence>
<dbReference type="Pfam" id="PF14234">
    <property type="entry name" value="DUF4336"/>
    <property type="match status" value="1"/>
</dbReference>
<dbReference type="RefSeq" id="WP_320426058.1">
    <property type="nucleotide sequence ID" value="NZ_JAXCLA010000009.1"/>
</dbReference>
<feature type="region of interest" description="Disordered" evidence="1">
    <location>
        <begin position="1"/>
        <end position="22"/>
    </location>
</feature>
<gene>
    <name evidence="2" type="ORF">SNE35_26580</name>
</gene>
<dbReference type="EMBL" id="JAXCLA010000009">
    <property type="protein sequence ID" value="MDY0748095.1"/>
    <property type="molecule type" value="Genomic_DNA"/>
</dbReference>
<keyword evidence="3" id="KW-1185">Reference proteome</keyword>
<reference evidence="2 3" key="1">
    <citation type="submission" date="2023-11" db="EMBL/GenBank/DDBJ databases">
        <title>Paucibacter sp. nov., isolated from fresh soil in Korea.</title>
        <authorList>
            <person name="Le N.T.T."/>
        </authorList>
    </citation>
    <scope>NUCLEOTIDE SEQUENCE [LARGE SCALE GENOMIC DNA]</scope>
    <source>
        <strain evidence="2 3">R3-3</strain>
    </source>
</reference>